<evidence type="ECO:0000256" key="1">
    <source>
        <dbReference type="ARBA" id="ARBA00022603"/>
    </source>
</evidence>
<dbReference type="EMBL" id="VSSQ01143867">
    <property type="protein sequence ID" value="MPN63853.1"/>
    <property type="molecule type" value="Genomic_DNA"/>
</dbReference>
<dbReference type="Gene3D" id="3.90.120.10">
    <property type="entry name" value="DNA Methylase, subunit A, domain 2"/>
    <property type="match status" value="1"/>
</dbReference>
<keyword evidence="2" id="KW-0808">Transferase</keyword>
<organism evidence="3">
    <name type="scientific">bioreactor metagenome</name>
    <dbReference type="NCBI Taxonomy" id="1076179"/>
    <lineage>
        <taxon>unclassified sequences</taxon>
        <taxon>metagenomes</taxon>
        <taxon>ecological metagenomes</taxon>
    </lineage>
</organism>
<dbReference type="InterPro" id="IPR001525">
    <property type="entry name" value="C5_MeTfrase"/>
</dbReference>
<dbReference type="Pfam" id="PF00145">
    <property type="entry name" value="DNA_methylase"/>
    <property type="match status" value="1"/>
</dbReference>
<accession>A0A645JXH4</accession>
<name>A0A645JXH4_9ZZZZ</name>
<protein>
    <recommendedName>
        <fullName evidence="4">DNA (cytosine-5-)-methyltransferase</fullName>
    </recommendedName>
</protein>
<dbReference type="InterPro" id="IPR029063">
    <property type="entry name" value="SAM-dependent_MTases_sf"/>
</dbReference>
<proteinExistence type="predicted"/>
<dbReference type="AlphaFoldDB" id="A0A645JXH4"/>
<evidence type="ECO:0000313" key="3">
    <source>
        <dbReference type="EMBL" id="MPN63853.1"/>
    </source>
</evidence>
<dbReference type="GO" id="GO:0008168">
    <property type="term" value="F:methyltransferase activity"/>
    <property type="evidence" value="ECO:0007669"/>
    <property type="project" value="UniProtKB-KW"/>
</dbReference>
<evidence type="ECO:0008006" key="4">
    <source>
        <dbReference type="Google" id="ProtNLM"/>
    </source>
</evidence>
<dbReference type="GO" id="GO:0032259">
    <property type="term" value="P:methylation"/>
    <property type="evidence" value="ECO:0007669"/>
    <property type="project" value="UniProtKB-KW"/>
</dbReference>
<reference evidence="3" key="1">
    <citation type="submission" date="2019-08" db="EMBL/GenBank/DDBJ databases">
        <authorList>
            <person name="Kucharzyk K."/>
            <person name="Murdoch R.W."/>
            <person name="Higgins S."/>
            <person name="Loffler F."/>
        </authorList>
    </citation>
    <scope>NUCLEOTIDE SEQUENCE</scope>
</reference>
<dbReference type="SUPFAM" id="SSF53335">
    <property type="entry name" value="S-adenosyl-L-methionine-dependent methyltransferases"/>
    <property type="match status" value="1"/>
</dbReference>
<evidence type="ECO:0000256" key="2">
    <source>
        <dbReference type="ARBA" id="ARBA00022679"/>
    </source>
</evidence>
<gene>
    <name evidence="3" type="ORF">SDC9_211620</name>
</gene>
<keyword evidence="1" id="KW-0489">Methyltransferase</keyword>
<comment type="caution">
    <text evidence="3">The sequence shown here is derived from an EMBL/GenBank/DDBJ whole genome shotgun (WGS) entry which is preliminary data.</text>
</comment>
<sequence>MAPTLVATDVSKLGIIDGKGIRRLTVREGLRMFGFPEDYDLSFLKYSEAFDLLGNTVCIPVIEAIAERIADYLA</sequence>